<gene>
    <name evidence="3" type="ORF">AK812_SmicGene13834</name>
</gene>
<sequence>MTSATLDSEAAFKERCLRIGMTEEIYERLRASGYDTFGKVAFAAASSPQALTDQAIDTWLESVIDPRPSPFQVSVIRRLLFESQSLNIADLKSRVEGQDENSVKKLPTAERLARQEAQKARLTGVVLSVNNQPSHASIDQATDMLENNLLRYLPMNRWTSRAQELSLAKKDSTIQLEADGTLKLGTKAPDPVCDTNGAYALRQAFFRRSLAMDLANVCTYEVMEEWANSLFELLQRQPPPGYAKVSLSQIVAADKELFVRAANNLEGKLQKPVGAAKPLDAELKRLSVSHEITQFLSPLVVPPPLAPPTKRPTEGADDKPEKPHKGKGKDGKGGGKGRRVEIPEGCSAKDARGRTQLPNFGVGAFSQGGLQGLRRECKSYPQASKAIATFVRSQLPDLFFTTVFLFHNSKTAMHVDSHNHKSPTGVIPISHFEGGHIWTQDPNGTIFRALKGVEMPGILLDVSKGPLTFDAHAKAHCTESWTGQRLIAVAFSVADLSHLTLEAPVANLDMALESRRVVFWDLLRKCRPFHIHLGVPAGSAAASHYTGKLKTKAQAALRTASHCLGTPQALKSAQSTRVRRENATFRFCFDLLCYCVDNKISICLENPANSLLWMILEQFAKHSRRLWPPSELEFTSFAMCAHGGERPKQLKLLATTGLFGRLSAPCHKNHEHASWWSASRLSSAYPRLLCTRLAECISSAALTQQLDLCPQPDPHAETTALLGKQHRRHPPLIPEFHRFSWQTASFKPDKSCKILMTHSEGEAVEGQDKDPASERDSDKPIKVGHWLDMEGHVRRAKEISHPVDSTMCLDPAIEEAVDFCIHHEAEEANQLRKLALLKIKLRARSLEAEEKKLHSSFPEWYEKVLKDKRILLWESILKEHDYDDMSVIALLKEGVPLVGISEKPPCFRAKVVVANMSEQELRATARMRREAMLSRPVRASCSEAEALCKASDDEVADGFLEGPFTEDQVTQLLGHSDWGTIPRFVLEQGSEKKIRPIDDGHASQVNEAYTATIKLELQGTDYVASLAKHIAKAEDRRARRLGTAPRPWVGRTLDLSKAYKQLGVWPPHRDLVVICHADCSGKSRFYVANSLLFGLTSSVYGFVRVARSLQFILAKVLKIPGANYFDDYPLFSLKANSEDTDSLTSELLTLLGWKFAQTGVKGRPYEDVFTILGMSMDVSRLHQGTLVLANKEGRVDRIKEQLREISSRGCLGRHEAQVFLGLLNFASGFFAGRSLKQACHVLLSVVRGKVLSQEEVTRFCQNTEKVLSSSPPRILSFLDDQPPLHIWTDGSWEPPFAGLGAVVFDTLTGEGRVFGGQVPANLVNHWKRDTGSQIICQVELYALVTIRRMLQNNICHRKVIFWLDNDAARAVAIKGLSPSETMYRLAHYLSIVDAEAPCTWVERVPSYSNVADPPSRGAGNEILHLVNAETVEPFVHDEVSNQRNSAGEASVLLRNSAGEASVLLRQVYNTQEDWQRWEAQAWEQTTRKPKKQPAWPPGLGWGRAQLTPGEYEEAVASLWKDADPQAQQVLRACGIEPPDEEEPDPRTVLHRYLARYKSITQQHRSLVAKKAQLQLRADKIKAQFEKAVQDLADVSKEIEQAEGHLVKVHTQVQAQLKEAEPPKVQDLQGLLKNAGVTLTDDQHVALSTYVQTMTQPKIDEEMLDLGEGDNLARVANCPLGSRKAGGHQDPTPGAITYFDQEGEPGVIQEGNIAKAEEMVCKDDLVPRTQHNLPGGGVNPSLLAALALFLQGDGGEQDINEVLAMFEPPSQNEQAEAGAFQSSVNLWWNQQRLTKRGKEADNSPEDHHLFVELRHKAAEELRQVGPLTNKQVEEALRKMAKKACGPDGLTGPMLKALEPDQVALVAEAFRTWEATGVMPETATMSLVALLPKKESEERPIALTSYAYLAWCKSRYPLHDEWARHYQLSAPWDRAVKNHSSLEEARKRLKDAKLPLSIGKTDGDPTIRDIHRDLGVDSGVLV</sequence>
<evidence type="ECO:0000256" key="2">
    <source>
        <dbReference type="SAM" id="MobiDB-lite"/>
    </source>
</evidence>
<feature type="compositionally biased region" description="Pro residues" evidence="2">
    <location>
        <begin position="300"/>
        <end position="310"/>
    </location>
</feature>
<dbReference type="PANTHER" id="PTHR33050">
    <property type="entry name" value="REVERSE TRANSCRIPTASE DOMAIN-CONTAINING PROTEIN"/>
    <property type="match status" value="1"/>
</dbReference>
<name>A0A1Q9E759_SYMMI</name>
<keyword evidence="4" id="KW-1185">Reference proteome</keyword>
<dbReference type="InterPro" id="IPR052055">
    <property type="entry name" value="Hepadnavirus_pol/RT"/>
</dbReference>
<evidence type="ECO:0000313" key="4">
    <source>
        <dbReference type="Proteomes" id="UP000186817"/>
    </source>
</evidence>
<dbReference type="InterPro" id="IPR043502">
    <property type="entry name" value="DNA/RNA_pol_sf"/>
</dbReference>
<comment type="caution">
    <text evidence="3">The sequence shown here is derived from an EMBL/GenBank/DDBJ whole genome shotgun (WGS) entry which is preliminary data.</text>
</comment>
<dbReference type="Proteomes" id="UP000186817">
    <property type="component" value="Unassembled WGS sequence"/>
</dbReference>
<dbReference type="SUPFAM" id="SSF56672">
    <property type="entry name" value="DNA/RNA polymerases"/>
    <property type="match status" value="1"/>
</dbReference>
<dbReference type="EMBL" id="LSRX01000241">
    <property type="protein sequence ID" value="OLQ03246.1"/>
    <property type="molecule type" value="Genomic_DNA"/>
</dbReference>
<accession>A0A1Q9E759</accession>
<feature type="region of interest" description="Disordered" evidence="2">
    <location>
        <begin position="759"/>
        <end position="779"/>
    </location>
</feature>
<dbReference type="PANTHER" id="PTHR33050:SF7">
    <property type="entry name" value="RIBONUCLEASE H"/>
    <property type="match status" value="1"/>
</dbReference>
<reference evidence="3 4" key="1">
    <citation type="submission" date="2016-02" db="EMBL/GenBank/DDBJ databases">
        <title>Genome analysis of coral dinoflagellate symbionts highlights evolutionary adaptations to a symbiotic lifestyle.</title>
        <authorList>
            <person name="Aranda M."/>
            <person name="Li Y."/>
            <person name="Liew Y.J."/>
            <person name="Baumgarten S."/>
            <person name="Simakov O."/>
            <person name="Wilson M."/>
            <person name="Piel J."/>
            <person name="Ashoor H."/>
            <person name="Bougouffa S."/>
            <person name="Bajic V.B."/>
            <person name="Ryu T."/>
            <person name="Ravasi T."/>
            <person name="Bayer T."/>
            <person name="Micklem G."/>
            <person name="Kim H."/>
            <person name="Bhak J."/>
            <person name="Lajeunesse T.C."/>
            <person name="Voolstra C.R."/>
        </authorList>
    </citation>
    <scope>NUCLEOTIDE SEQUENCE [LARGE SCALE GENOMIC DNA]</scope>
    <source>
        <strain evidence="3 4">CCMP2467</strain>
    </source>
</reference>
<feature type="compositionally biased region" description="Basic and acidic residues" evidence="2">
    <location>
        <begin position="311"/>
        <end position="344"/>
    </location>
</feature>
<evidence type="ECO:0000256" key="1">
    <source>
        <dbReference type="SAM" id="Coils"/>
    </source>
</evidence>
<feature type="region of interest" description="Disordered" evidence="2">
    <location>
        <begin position="299"/>
        <end position="344"/>
    </location>
</feature>
<keyword evidence="1" id="KW-0175">Coiled coil</keyword>
<feature type="coiled-coil region" evidence="1">
    <location>
        <begin position="1570"/>
        <end position="1604"/>
    </location>
</feature>
<feature type="compositionally biased region" description="Basic and acidic residues" evidence="2">
    <location>
        <begin position="766"/>
        <end position="779"/>
    </location>
</feature>
<protein>
    <submittedName>
        <fullName evidence="3">Uncharacterized protein</fullName>
    </submittedName>
</protein>
<evidence type="ECO:0000313" key="3">
    <source>
        <dbReference type="EMBL" id="OLQ03246.1"/>
    </source>
</evidence>
<dbReference type="OrthoDB" id="444683at2759"/>
<organism evidence="3 4">
    <name type="scientific">Symbiodinium microadriaticum</name>
    <name type="common">Dinoflagellate</name>
    <name type="synonym">Zooxanthella microadriatica</name>
    <dbReference type="NCBI Taxonomy" id="2951"/>
    <lineage>
        <taxon>Eukaryota</taxon>
        <taxon>Sar</taxon>
        <taxon>Alveolata</taxon>
        <taxon>Dinophyceae</taxon>
        <taxon>Suessiales</taxon>
        <taxon>Symbiodiniaceae</taxon>
        <taxon>Symbiodinium</taxon>
    </lineage>
</organism>
<proteinExistence type="predicted"/>